<dbReference type="AlphaFoldDB" id="A0A135W6M7"/>
<accession>A0A135W6M7</accession>
<protein>
    <recommendedName>
        <fullName evidence="1">SnoaL-like domain-containing protein</fullName>
    </recommendedName>
</protein>
<name>A0A135W6M7_9FLAO</name>
<reference evidence="3" key="1">
    <citation type="submission" date="2015-12" db="EMBL/GenBank/DDBJ databases">
        <title>Genome sequence of a biocontrol rhizobacterium Chryseobacterium kwangjuense strain KJ1R5 isolated from pepper (Capsicum annuum L.).</title>
        <authorList>
            <person name="Jeong J.-J."/>
            <person name="Park H."/>
            <person name="Mannaa M."/>
            <person name="Sang M.K."/>
            <person name="Choi I.-G."/>
            <person name="Kim K.D."/>
        </authorList>
    </citation>
    <scope>NUCLEOTIDE SEQUENCE [LARGE SCALE GENOMIC DNA]</scope>
    <source>
        <strain evidence="3">KJ1R5</strain>
    </source>
</reference>
<feature type="domain" description="SnoaL-like" evidence="1">
    <location>
        <begin position="10"/>
        <end position="109"/>
    </location>
</feature>
<evidence type="ECO:0000313" key="2">
    <source>
        <dbReference type="EMBL" id="KXH80382.1"/>
    </source>
</evidence>
<evidence type="ECO:0000313" key="3">
    <source>
        <dbReference type="Proteomes" id="UP000070513"/>
    </source>
</evidence>
<proteinExistence type="predicted"/>
<dbReference type="SUPFAM" id="SSF54427">
    <property type="entry name" value="NTF2-like"/>
    <property type="match status" value="1"/>
</dbReference>
<sequence length="122" mass="14548">MAEIVCKINDFMKDLNSLKIEHLEKWFTDESTIWIPPSKQISGKNRILALFRAIFRRYDSIEWQVFEIFPLGNQKFFYQTTSYGRMTDKGVYENNICTLVQFSEEGKIIYLSDYFKDTKAFN</sequence>
<gene>
    <name evidence="2" type="ORF">AU378_18370</name>
</gene>
<comment type="caution">
    <text evidence="2">The sequence shown here is derived from an EMBL/GenBank/DDBJ whole genome shotgun (WGS) entry which is preliminary data.</text>
</comment>
<dbReference type="Pfam" id="PF12680">
    <property type="entry name" value="SnoaL_2"/>
    <property type="match status" value="1"/>
</dbReference>
<dbReference type="EMBL" id="LPUR01000017">
    <property type="protein sequence ID" value="KXH80382.1"/>
    <property type="molecule type" value="Genomic_DNA"/>
</dbReference>
<evidence type="ECO:0000259" key="1">
    <source>
        <dbReference type="Pfam" id="PF12680"/>
    </source>
</evidence>
<organism evidence="2 3">
    <name type="scientific">Chryseobacterium kwangjuense</name>
    <dbReference type="NCBI Taxonomy" id="267125"/>
    <lineage>
        <taxon>Bacteria</taxon>
        <taxon>Pseudomonadati</taxon>
        <taxon>Bacteroidota</taxon>
        <taxon>Flavobacteriia</taxon>
        <taxon>Flavobacteriales</taxon>
        <taxon>Weeksellaceae</taxon>
        <taxon>Chryseobacterium group</taxon>
        <taxon>Chryseobacterium</taxon>
    </lineage>
</organism>
<reference evidence="2 3" key="2">
    <citation type="journal article" date="2016" name="Genome Announc.">
        <title>Draft Genome Sequence of a Biocontrol Rhizobacterium, Chryseobacterium kwangjuense Strain KJ1R5, Isolated from Pepper (Capsicum annuum).</title>
        <authorList>
            <person name="Jeong J.J."/>
            <person name="Park H."/>
            <person name="Park B.H."/>
            <person name="Mannaa M."/>
            <person name="Sang M.K."/>
            <person name="Choi I.G."/>
            <person name="Kim K.D."/>
        </authorList>
    </citation>
    <scope>NUCLEOTIDE SEQUENCE [LARGE SCALE GENOMIC DNA]</scope>
    <source>
        <strain evidence="2 3">KJ1R5</strain>
    </source>
</reference>
<dbReference type="InterPro" id="IPR032710">
    <property type="entry name" value="NTF2-like_dom_sf"/>
</dbReference>
<dbReference type="Gene3D" id="3.10.450.50">
    <property type="match status" value="1"/>
</dbReference>
<dbReference type="InterPro" id="IPR037401">
    <property type="entry name" value="SnoaL-like"/>
</dbReference>
<dbReference type="Proteomes" id="UP000070513">
    <property type="component" value="Unassembled WGS sequence"/>
</dbReference>